<accession>E0XT31</accession>
<dbReference type="GO" id="GO:0016020">
    <property type="term" value="C:membrane"/>
    <property type="evidence" value="ECO:0007669"/>
    <property type="project" value="UniProtKB-SubCell"/>
</dbReference>
<protein>
    <submittedName>
        <fullName evidence="7">7 permeases of the drug/metabolite transporter (Dmt) superfamily</fullName>
    </submittedName>
</protein>
<feature type="domain" description="EamA" evidence="6">
    <location>
        <begin position="15"/>
        <end position="148"/>
    </location>
</feature>
<evidence type="ECO:0000256" key="2">
    <source>
        <dbReference type="ARBA" id="ARBA00022692"/>
    </source>
</evidence>
<feature type="transmembrane region" description="Helical" evidence="5">
    <location>
        <begin position="45"/>
        <end position="66"/>
    </location>
</feature>
<dbReference type="EMBL" id="GU474868">
    <property type="protein sequence ID" value="ADI17572.1"/>
    <property type="molecule type" value="Genomic_DNA"/>
</dbReference>
<evidence type="ECO:0000256" key="5">
    <source>
        <dbReference type="SAM" id="Phobius"/>
    </source>
</evidence>
<name>E0XT31_9PROT</name>
<evidence type="ECO:0000256" key="1">
    <source>
        <dbReference type="ARBA" id="ARBA00004141"/>
    </source>
</evidence>
<reference evidence="7" key="1">
    <citation type="journal article" date="2011" name="Environ. Microbiol.">
        <title>Time-series analyses of Monterey Bay coastal microbial picoplankton using a 'genome proxy' microarray.</title>
        <authorList>
            <person name="Rich V.I."/>
            <person name="Pham V.D."/>
            <person name="Eppley J."/>
            <person name="Shi Y."/>
            <person name="DeLong E.F."/>
        </authorList>
    </citation>
    <scope>NUCLEOTIDE SEQUENCE</scope>
</reference>
<dbReference type="InterPro" id="IPR037185">
    <property type="entry name" value="EmrE-like"/>
</dbReference>
<dbReference type="InterPro" id="IPR000620">
    <property type="entry name" value="EamA_dom"/>
</dbReference>
<evidence type="ECO:0000313" key="7">
    <source>
        <dbReference type="EMBL" id="ADI17572.1"/>
    </source>
</evidence>
<feature type="transmembrane region" description="Helical" evidence="5">
    <location>
        <begin position="104"/>
        <end position="125"/>
    </location>
</feature>
<dbReference type="AlphaFoldDB" id="E0XT31"/>
<dbReference type="PANTHER" id="PTHR32322">
    <property type="entry name" value="INNER MEMBRANE TRANSPORTER"/>
    <property type="match status" value="1"/>
</dbReference>
<feature type="transmembrane region" description="Helical" evidence="5">
    <location>
        <begin position="189"/>
        <end position="211"/>
    </location>
</feature>
<dbReference type="Pfam" id="PF00892">
    <property type="entry name" value="EamA"/>
    <property type="match status" value="2"/>
</dbReference>
<feature type="domain" description="EamA" evidence="6">
    <location>
        <begin position="163"/>
        <end position="298"/>
    </location>
</feature>
<feature type="transmembrane region" description="Helical" evidence="5">
    <location>
        <begin position="282"/>
        <end position="299"/>
    </location>
</feature>
<keyword evidence="2 5" id="KW-0812">Transmembrane</keyword>
<feature type="transmembrane region" description="Helical" evidence="5">
    <location>
        <begin position="259"/>
        <end position="276"/>
    </location>
</feature>
<feature type="transmembrane region" description="Helical" evidence="5">
    <location>
        <begin position="12"/>
        <end position="33"/>
    </location>
</feature>
<keyword evidence="3 5" id="KW-1133">Transmembrane helix</keyword>
<dbReference type="InterPro" id="IPR050638">
    <property type="entry name" value="AA-Vitamin_Transporters"/>
</dbReference>
<feature type="transmembrane region" description="Helical" evidence="5">
    <location>
        <begin position="78"/>
        <end position="98"/>
    </location>
</feature>
<keyword evidence="4 5" id="KW-0472">Membrane</keyword>
<proteinExistence type="predicted"/>
<evidence type="ECO:0000259" key="6">
    <source>
        <dbReference type="Pfam" id="PF00892"/>
    </source>
</evidence>
<evidence type="ECO:0000256" key="4">
    <source>
        <dbReference type="ARBA" id="ARBA00023136"/>
    </source>
</evidence>
<organism evidence="7">
    <name type="scientific">uncultured alpha proteobacterium HF0130_06E21</name>
    <dbReference type="NCBI Taxonomy" id="710808"/>
    <lineage>
        <taxon>Bacteria</taxon>
        <taxon>Pseudomonadati</taxon>
        <taxon>Pseudomonadota</taxon>
        <taxon>Alphaproteobacteria</taxon>
        <taxon>environmental samples</taxon>
    </lineage>
</organism>
<dbReference type="PANTHER" id="PTHR32322:SF9">
    <property type="entry name" value="AMINO-ACID METABOLITE EFFLUX PUMP-RELATED"/>
    <property type="match status" value="1"/>
</dbReference>
<dbReference type="SUPFAM" id="SSF103481">
    <property type="entry name" value="Multidrug resistance efflux transporter EmrE"/>
    <property type="match status" value="2"/>
</dbReference>
<feature type="transmembrane region" description="Helical" evidence="5">
    <location>
        <begin position="132"/>
        <end position="149"/>
    </location>
</feature>
<sequence>MTSAQDSRFRRGIWPFLMILAAAFILASNHIIGRWVQGDIPPMGIGFWRLFIATVVLVPFVGRSVWAKRAEIRRHWKLFLVLAVALGPFGNASVYVAYHFTTAINGGVVSTAQPVATVLITFLVFREAIARAQAVGIVVATLGVFVIISRGDLSILFALAPNIGDLIMLAAMFGFAVHNSLLRKIPGSFTTAEILLSVQCFSMLVMLPLYVTETIIFRPMPVTWEAAAVMAWVGIAVAIVAVGFTNTAVLAIGANKATMSNYIRAVITALLAVLILGERLELFHMVAFACVVAGVVMLGRGRRPQSA</sequence>
<comment type="subcellular location">
    <subcellularLocation>
        <location evidence="1">Membrane</location>
        <topology evidence="1">Multi-pass membrane protein</topology>
    </subcellularLocation>
</comment>
<evidence type="ECO:0000256" key="3">
    <source>
        <dbReference type="ARBA" id="ARBA00022989"/>
    </source>
</evidence>
<feature type="transmembrane region" description="Helical" evidence="5">
    <location>
        <begin position="231"/>
        <end position="252"/>
    </location>
</feature>
<feature type="transmembrane region" description="Helical" evidence="5">
    <location>
        <begin position="155"/>
        <end position="177"/>
    </location>
</feature>